<evidence type="ECO:0000313" key="1">
    <source>
        <dbReference type="EMBL" id="PWG64461.1"/>
    </source>
</evidence>
<dbReference type="AlphaFoldDB" id="A0A2U2N5G5"/>
<sequence length="608" mass="64037">MSRASVARMKRARARRRIVLSVLGVLVLAIIALGGWFAVSAWTAKGEVEAAVAAAKNLQTEVQGGDLDLDKIADGIDEVSQHIDRTYAQTSQPVWALAGLTPYYGSDISTVREVVRILEDVSNNAMPALANVARTVDVNDLGIKDGTISLGGLDSVAPDLARANQSLTDAAAQLNTVGETHFPQLNSAIAQGREQLGTLADLTGTAGNLASILPSMLATGQSGGTRTYLVLAQNNAELRATGGIASSWGVLTINAGKLALGSFATPPADAVFSDAEARSVLTADERNLFSTKMATDYQDINFTPDFTRTAKLAHDIWQRAGNGSVDGVISVDPVFLQRLLAVAGPVTLDDTASALLDGGTGGSGSGGGSAVTLDGQNAARILLNRIYLGSSTQAEQDVFFALAASQVFNHVLHNLDGKGMQMLKTVRQAVQDGHLYLWSAHEAEQEKLAGVQVSGALATKPAQPEAGVYFNDATMGKMDWYLKREVTSKYDKTYPNGARQYTLTVTLTNTADASAVAAAPDLLRGYDGDGKPRRGEIETVLYVYAPAGGRLVDWSEDFDQIATHDGLTVGAKTVTLEPGERFTTTIHVLASASAGSTELVVRQTPSTD</sequence>
<dbReference type="EMBL" id="QFFM01000017">
    <property type="protein sequence ID" value="PWG64461.1"/>
    <property type="molecule type" value="Genomic_DNA"/>
</dbReference>
<comment type="caution">
    <text evidence="1">The sequence shown here is derived from an EMBL/GenBank/DDBJ whole genome shotgun (WGS) entry which is preliminary data.</text>
</comment>
<dbReference type="OrthoDB" id="3203519at2"/>
<dbReference type="Proteomes" id="UP000245876">
    <property type="component" value="Unassembled WGS sequence"/>
</dbReference>
<organism evidence="1 2">
    <name type="scientific">Bifidobacterium callitrichidarum</name>
    <dbReference type="NCBI Taxonomy" id="2052941"/>
    <lineage>
        <taxon>Bacteria</taxon>
        <taxon>Bacillati</taxon>
        <taxon>Actinomycetota</taxon>
        <taxon>Actinomycetes</taxon>
        <taxon>Bifidobacteriales</taxon>
        <taxon>Bifidobacteriaceae</taxon>
        <taxon>Bifidobacterium</taxon>
    </lineage>
</organism>
<protein>
    <recommendedName>
        <fullName evidence="3">DUF4012 domain-containing protein</fullName>
    </recommendedName>
</protein>
<gene>
    <name evidence="1" type="ORF">DF196_08750</name>
</gene>
<accession>A0A2U2N5G5</accession>
<evidence type="ECO:0000313" key="2">
    <source>
        <dbReference type="Proteomes" id="UP000245876"/>
    </source>
</evidence>
<dbReference type="Pfam" id="PF13196">
    <property type="entry name" value="DUF4012"/>
    <property type="match status" value="1"/>
</dbReference>
<proteinExistence type="predicted"/>
<evidence type="ECO:0008006" key="3">
    <source>
        <dbReference type="Google" id="ProtNLM"/>
    </source>
</evidence>
<dbReference type="InterPro" id="IPR025101">
    <property type="entry name" value="DUF4012"/>
</dbReference>
<keyword evidence="2" id="KW-1185">Reference proteome</keyword>
<name>A0A2U2N5G5_9BIFI</name>
<reference evidence="1 2" key="1">
    <citation type="journal article" date="2018" name="Int. J. Syst. Evol. Microbiol.">
        <title>Bifidobacterium callitrichidarum sp. nov. from the faeces of the emperor tamarin (Saguinus imperator).</title>
        <authorList>
            <person name="Modesto M."/>
            <person name="Michelini S."/>
            <person name="Sansosti M.C."/>
            <person name="De Filippo C."/>
            <person name="Cavalieri D."/>
            <person name="Qvirist L."/>
            <person name="Andlid T."/>
            <person name="Spiezio C."/>
            <person name="Sandri C."/>
            <person name="Pascarelli S."/>
            <person name="Sgorbati B."/>
            <person name="Mattarelli P."/>
        </authorList>
    </citation>
    <scope>NUCLEOTIDE SEQUENCE [LARGE SCALE GENOMIC DNA]</scope>
    <source>
        <strain evidence="1 2">TRI 5</strain>
    </source>
</reference>